<accession>A0A6J7W9G1</accession>
<evidence type="ECO:0000313" key="2">
    <source>
        <dbReference type="EMBL" id="CAB5178645.1"/>
    </source>
</evidence>
<protein>
    <submittedName>
        <fullName evidence="2">Uncharacterized protein</fullName>
    </submittedName>
</protein>
<sequence length="146" mass="16127">MNQPLPFEVAAFLHIGENMQICNCTVAIGGDVGMTVIKERVTIPELMILRAVHGDDAVRNIEITHSVSMSNTEERERLVQIYRNPEFVVRDTLGATGTLPSEIEDSGIPEDFIIGNLTTHSGVAKKRRKSAAQPLEVEQDEQVSNE</sequence>
<name>A0A6J7W9G1_9CAUD</name>
<feature type="region of interest" description="Disordered" evidence="1">
    <location>
        <begin position="122"/>
        <end position="146"/>
    </location>
</feature>
<evidence type="ECO:0000256" key="1">
    <source>
        <dbReference type="SAM" id="MobiDB-lite"/>
    </source>
</evidence>
<dbReference type="EMBL" id="LR798205">
    <property type="protein sequence ID" value="CAB5178645.1"/>
    <property type="molecule type" value="Genomic_DNA"/>
</dbReference>
<proteinExistence type="predicted"/>
<organism evidence="2">
    <name type="scientific">uncultured Caudovirales phage</name>
    <dbReference type="NCBI Taxonomy" id="2100421"/>
    <lineage>
        <taxon>Viruses</taxon>
        <taxon>Duplodnaviria</taxon>
        <taxon>Heunggongvirae</taxon>
        <taxon>Uroviricota</taxon>
        <taxon>Caudoviricetes</taxon>
        <taxon>Peduoviridae</taxon>
        <taxon>Maltschvirus</taxon>
        <taxon>Maltschvirus maltsch</taxon>
    </lineage>
</organism>
<reference evidence="2" key="1">
    <citation type="submission" date="2020-05" db="EMBL/GenBank/DDBJ databases">
        <authorList>
            <person name="Chiriac C."/>
            <person name="Salcher M."/>
            <person name="Ghai R."/>
            <person name="Kavagutti S V."/>
        </authorList>
    </citation>
    <scope>NUCLEOTIDE SEQUENCE</scope>
</reference>
<gene>
    <name evidence="2" type="ORF">UFOVP156_20</name>
</gene>
<feature type="compositionally biased region" description="Acidic residues" evidence="1">
    <location>
        <begin position="137"/>
        <end position="146"/>
    </location>
</feature>